<evidence type="ECO:0000256" key="4">
    <source>
        <dbReference type="ARBA" id="ARBA00022825"/>
    </source>
</evidence>
<dbReference type="EMBL" id="FRAA01000004">
    <property type="protein sequence ID" value="SHK32010.1"/>
    <property type="molecule type" value="Genomic_DNA"/>
</dbReference>
<dbReference type="PROSITE" id="PS51892">
    <property type="entry name" value="SUBTILASE"/>
    <property type="match status" value="1"/>
</dbReference>
<proteinExistence type="inferred from homology"/>
<dbReference type="InterPro" id="IPR000209">
    <property type="entry name" value="Peptidase_S8/S53_dom"/>
</dbReference>
<evidence type="ECO:0000259" key="7">
    <source>
        <dbReference type="Pfam" id="PF00082"/>
    </source>
</evidence>
<feature type="active site" description="Charge relay system" evidence="5">
    <location>
        <position position="385"/>
    </location>
</feature>
<evidence type="ECO:0000256" key="3">
    <source>
        <dbReference type="ARBA" id="ARBA00022801"/>
    </source>
</evidence>
<evidence type="ECO:0000313" key="9">
    <source>
        <dbReference type="EMBL" id="SHK32010.1"/>
    </source>
</evidence>
<dbReference type="Pfam" id="PF18962">
    <property type="entry name" value="Por_Secre_tail"/>
    <property type="match status" value="1"/>
</dbReference>
<dbReference type="STRING" id="156994.SAMN04488028_104181"/>
<dbReference type="CDD" id="cd07473">
    <property type="entry name" value="Peptidases_S8_Subtilisin_like"/>
    <property type="match status" value="1"/>
</dbReference>
<sequence>MRMSLSVWWFCMGILWCVCSTLSAQPRLIVKLKEGQLFSYPDSQSSLSRVIDEHKLAIPARTQSLSRESLEESLFVLEFTGSKPLDSLLDQYHQSELFSYVEPDYIGRAAGQSMDVPNDPEFDQQWYLYNDGTFNFGTPKAGADIQALSAWERSQGSASITVAIIDSGINPDHAEFAGRLWRNDDDRYDGEDNDHNGYIDDYFGWDFVNEDNDPMDDNGHGTAVAGVLAANGNNALGYAGIDWNCRLMICKVVGGSQVGYYSDWIRAIYYAVQEGVDVINFSLVGVDDSRALKEAVDYAYRKGVLIVASMGNGNSSIPNYPAAYHHTLAVGASDPDDQRSTAFNGSPSRGSNYGDHIDIIAPGNYILGLNQYSTDRPGNIWAGTSMAAPMTTGVVSLLLAIDEDLPPSQVTAIMTSSCEDQIGSTQEDVEGWDPYYGWGRVNAARALASLIDQENVLEEKEILIYPNPVANVMNLRLKLPASSKLSVLIVDVEGREVERFSLVVDEQRIGEFEVDLSTHPAGLYVMKVQSQFGTSTHQLMIRH</sequence>
<dbReference type="InterPro" id="IPR034204">
    <property type="entry name" value="PfSUB1-like_cat_dom"/>
</dbReference>
<protein>
    <submittedName>
        <fullName evidence="9">Por secretion system C-terminal sorting domain-containing protein</fullName>
    </submittedName>
</protein>
<gene>
    <name evidence="9" type="ORF">SAMN04488028_104181</name>
</gene>
<dbReference type="Proteomes" id="UP000184474">
    <property type="component" value="Unassembled WGS sequence"/>
</dbReference>
<dbReference type="PROSITE" id="PS00136">
    <property type="entry name" value="SUBTILASE_ASP"/>
    <property type="match status" value="1"/>
</dbReference>
<dbReference type="SUPFAM" id="SSF52743">
    <property type="entry name" value="Subtilisin-like"/>
    <property type="match status" value="1"/>
</dbReference>
<dbReference type="GO" id="GO:0006508">
    <property type="term" value="P:proteolysis"/>
    <property type="evidence" value="ECO:0007669"/>
    <property type="project" value="UniProtKB-KW"/>
</dbReference>
<dbReference type="AlphaFoldDB" id="A0A1M6RHV6"/>
<evidence type="ECO:0000256" key="1">
    <source>
        <dbReference type="ARBA" id="ARBA00011073"/>
    </source>
</evidence>
<dbReference type="Gene3D" id="3.40.50.200">
    <property type="entry name" value="Peptidase S8/S53 domain"/>
    <property type="match status" value="1"/>
</dbReference>
<dbReference type="InterPro" id="IPR022398">
    <property type="entry name" value="Peptidase_S8_His-AS"/>
</dbReference>
<evidence type="ECO:0000313" key="10">
    <source>
        <dbReference type="Proteomes" id="UP000184474"/>
    </source>
</evidence>
<evidence type="ECO:0000259" key="8">
    <source>
        <dbReference type="Pfam" id="PF18962"/>
    </source>
</evidence>
<feature type="domain" description="Secretion system C-terminal sorting" evidence="8">
    <location>
        <begin position="464"/>
        <end position="541"/>
    </location>
</feature>
<keyword evidence="2 5" id="KW-0645">Protease</keyword>
<keyword evidence="3 5" id="KW-0378">Hydrolase</keyword>
<keyword evidence="10" id="KW-1185">Reference proteome</keyword>
<evidence type="ECO:0000256" key="5">
    <source>
        <dbReference type="PROSITE-ProRule" id="PRU01240"/>
    </source>
</evidence>
<dbReference type="InterPro" id="IPR026444">
    <property type="entry name" value="Secre_tail"/>
</dbReference>
<feature type="domain" description="Peptidase S8/S53" evidence="7">
    <location>
        <begin position="159"/>
        <end position="439"/>
    </location>
</feature>
<dbReference type="PROSITE" id="PS00138">
    <property type="entry name" value="SUBTILASE_SER"/>
    <property type="match status" value="1"/>
</dbReference>
<dbReference type="InterPro" id="IPR023828">
    <property type="entry name" value="Peptidase_S8_Ser-AS"/>
</dbReference>
<accession>A0A1M6RHV6</accession>
<dbReference type="InterPro" id="IPR023827">
    <property type="entry name" value="Peptidase_S8_Asp-AS"/>
</dbReference>
<organism evidence="9 10">
    <name type="scientific">Reichenbachiella agariperforans</name>
    <dbReference type="NCBI Taxonomy" id="156994"/>
    <lineage>
        <taxon>Bacteria</taxon>
        <taxon>Pseudomonadati</taxon>
        <taxon>Bacteroidota</taxon>
        <taxon>Cytophagia</taxon>
        <taxon>Cytophagales</taxon>
        <taxon>Reichenbachiellaceae</taxon>
        <taxon>Reichenbachiella</taxon>
    </lineage>
</organism>
<evidence type="ECO:0000256" key="6">
    <source>
        <dbReference type="RuleBase" id="RU003355"/>
    </source>
</evidence>
<dbReference type="PANTHER" id="PTHR43806:SF11">
    <property type="entry name" value="CEREVISIN-RELATED"/>
    <property type="match status" value="1"/>
</dbReference>
<dbReference type="PRINTS" id="PR00723">
    <property type="entry name" value="SUBTILISIN"/>
</dbReference>
<dbReference type="InterPro" id="IPR050131">
    <property type="entry name" value="Peptidase_S8_subtilisin-like"/>
</dbReference>
<dbReference type="NCBIfam" id="TIGR04183">
    <property type="entry name" value="Por_Secre_tail"/>
    <property type="match status" value="1"/>
</dbReference>
<dbReference type="PANTHER" id="PTHR43806">
    <property type="entry name" value="PEPTIDASE S8"/>
    <property type="match status" value="1"/>
</dbReference>
<reference evidence="10" key="1">
    <citation type="submission" date="2016-11" db="EMBL/GenBank/DDBJ databases">
        <authorList>
            <person name="Varghese N."/>
            <person name="Submissions S."/>
        </authorList>
    </citation>
    <scope>NUCLEOTIDE SEQUENCE [LARGE SCALE GENOMIC DNA]</scope>
    <source>
        <strain evidence="10">DSM 26134</strain>
    </source>
</reference>
<dbReference type="InterPro" id="IPR015500">
    <property type="entry name" value="Peptidase_S8_subtilisin-rel"/>
</dbReference>
<evidence type="ECO:0000256" key="2">
    <source>
        <dbReference type="ARBA" id="ARBA00022670"/>
    </source>
</evidence>
<dbReference type="PROSITE" id="PS00137">
    <property type="entry name" value="SUBTILASE_HIS"/>
    <property type="match status" value="1"/>
</dbReference>
<dbReference type="GO" id="GO:0004252">
    <property type="term" value="F:serine-type endopeptidase activity"/>
    <property type="evidence" value="ECO:0007669"/>
    <property type="project" value="UniProtKB-UniRule"/>
</dbReference>
<keyword evidence="4 5" id="KW-0720">Serine protease</keyword>
<dbReference type="Pfam" id="PF00082">
    <property type="entry name" value="Peptidase_S8"/>
    <property type="match status" value="1"/>
</dbReference>
<dbReference type="InterPro" id="IPR036852">
    <property type="entry name" value="Peptidase_S8/S53_dom_sf"/>
</dbReference>
<feature type="active site" description="Charge relay system" evidence="5">
    <location>
        <position position="166"/>
    </location>
</feature>
<name>A0A1M6RHV6_REIAG</name>
<feature type="active site" description="Charge relay system" evidence="5">
    <location>
        <position position="220"/>
    </location>
</feature>
<comment type="similarity">
    <text evidence="1 5 6">Belongs to the peptidase S8 family.</text>
</comment>